<dbReference type="InterPro" id="IPR036457">
    <property type="entry name" value="PPM-type-like_dom_sf"/>
</dbReference>
<feature type="compositionally biased region" description="Gly residues" evidence="1">
    <location>
        <begin position="1262"/>
        <end position="1274"/>
    </location>
</feature>
<feature type="compositionally biased region" description="Basic residues" evidence="1">
    <location>
        <begin position="970"/>
        <end position="979"/>
    </location>
</feature>
<feature type="compositionally biased region" description="Low complexity" evidence="1">
    <location>
        <begin position="794"/>
        <end position="807"/>
    </location>
</feature>
<feature type="compositionally biased region" description="Low complexity" evidence="1">
    <location>
        <begin position="823"/>
        <end position="833"/>
    </location>
</feature>
<feature type="compositionally biased region" description="Basic and acidic residues" evidence="1">
    <location>
        <begin position="473"/>
        <end position="496"/>
    </location>
</feature>
<feature type="compositionally biased region" description="Basic and acidic residues" evidence="1">
    <location>
        <begin position="857"/>
        <end position="896"/>
    </location>
</feature>
<reference evidence="4" key="1">
    <citation type="submission" date="2014-11" db="EMBL/GenBank/DDBJ databases">
        <authorList>
            <person name="Otto D Thomas"/>
            <person name="Naeem Raeece"/>
        </authorList>
    </citation>
    <scope>NUCLEOTIDE SEQUENCE</scope>
</reference>
<feature type="region of interest" description="Disordered" evidence="1">
    <location>
        <begin position="791"/>
        <end position="1026"/>
    </location>
</feature>
<feature type="region of interest" description="Disordered" evidence="1">
    <location>
        <begin position="238"/>
        <end position="342"/>
    </location>
</feature>
<dbReference type="SUPFAM" id="SSF81606">
    <property type="entry name" value="PP2C-like"/>
    <property type="match status" value="2"/>
</dbReference>
<feature type="region of interest" description="Disordered" evidence="1">
    <location>
        <begin position="1088"/>
        <end position="1226"/>
    </location>
</feature>
<feature type="compositionally biased region" description="Basic and acidic residues" evidence="1">
    <location>
        <begin position="1373"/>
        <end position="1400"/>
    </location>
</feature>
<dbReference type="InterPro" id="IPR001932">
    <property type="entry name" value="PPM-type_phosphatase-like_dom"/>
</dbReference>
<evidence type="ECO:0000313" key="4">
    <source>
        <dbReference type="EMBL" id="CEM33885.1"/>
    </source>
</evidence>
<feature type="chain" id="PRO_5005191182" description="PPM-type phosphatase domain-containing protein" evidence="2">
    <location>
        <begin position="19"/>
        <end position="1457"/>
    </location>
</feature>
<feature type="region of interest" description="Disordered" evidence="1">
    <location>
        <begin position="679"/>
        <end position="751"/>
    </location>
</feature>
<evidence type="ECO:0000256" key="2">
    <source>
        <dbReference type="SAM" id="SignalP"/>
    </source>
</evidence>
<feature type="compositionally biased region" description="Gly residues" evidence="1">
    <location>
        <begin position="1191"/>
        <end position="1201"/>
    </location>
</feature>
<feature type="compositionally biased region" description="Basic and acidic residues" evidence="1">
    <location>
        <begin position="917"/>
        <end position="953"/>
    </location>
</feature>
<dbReference type="SMART" id="SM00332">
    <property type="entry name" value="PP2Cc"/>
    <property type="match status" value="1"/>
</dbReference>
<dbReference type="EMBL" id="CDMZ01001526">
    <property type="protein sequence ID" value="CEM33885.1"/>
    <property type="molecule type" value="Genomic_DNA"/>
</dbReference>
<feature type="compositionally biased region" description="Basic and acidic residues" evidence="1">
    <location>
        <begin position="456"/>
        <end position="465"/>
    </location>
</feature>
<accession>A0A0G4GTQ0</accession>
<feature type="compositionally biased region" description="Low complexity" evidence="1">
    <location>
        <begin position="1093"/>
        <end position="1110"/>
    </location>
</feature>
<dbReference type="VEuPathDB" id="CryptoDB:Cvel_23278"/>
<feature type="compositionally biased region" description="Low complexity" evidence="1">
    <location>
        <begin position="261"/>
        <end position="279"/>
    </location>
</feature>
<feature type="compositionally biased region" description="Low complexity" evidence="1">
    <location>
        <begin position="1172"/>
        <end position="1190"/>
    </location>
</feature>
<feature type="region of interest" description="Disordered" evidence="1">
    <location>
        <begin position="85"/>
        <end position="104"/>
    </location>
</feature>
<feature type="region of interest" description="Disordered" evidence="1">
    <location>
        <begin position="1346"/>
        <end position="1421"/>
    </location>
</feature>
<feature type="compositionally biased region" description="Basic and acidic residues" evidence="1">
    <location>
        <begin position="646"/>
        <end position="660"/>
    </location>
</feature>
<feature type="compositionally biased region" description="Low complexity" evidence="1">
    <location>
        <begin position="990"/>
        <end position="1004"/>
    </location>
</feature>
<gene>
    <name evidence="4" type="ORF">Cvel_23278</name>
</gene>
<proteinExistence type="predicted"/>
<feature type="region of interest" description="Disordered" evidence="1">
    <location>
        <begin position="635"/>
        <end position="660"/>
    </location>
</feature>
<evidence type="ECO:0000259" key="3">
    <source>
        <dbReference type="SMART" id="SM00332"/>
    </source>
</evidence>
<dbReference type="Gene3D" id="3.60.40.10">
    <property type="entry name" value="PPM-type phosphatase domain"/>
    <property type="match status" value="2"/>
</dbReference>
<feature type="signal peptide" evidence="2">
    <location>
        <begin position="1"/>
        <end position="18"/>
    </location>
</feature>
<keyword evidence="2" id="KW-0732">Signal</keyword>
<feature type="compositionally biased region" description="Basic and acidic residues" evidence="1">
    <location>
        <begin position="399"/>
        <end position="413"/>
    </location>
</feature>
<feature type="domain" description="PPM-type phosphatase" evidence="3">
    <location>
        <begin position="19"/>
        <end position="1453"/>
    </location>
</feature>
<feature type="compositionally biased region" description="Low complexity" evidence="1">
    <location>
        <begin position="1346"/>
        <end position="1360"/>
    </location>
</feature>
<evidence type="ECO:0000256" key="1">
    <source>
        <dbReference type="SAM" id="MobiDB-lite"/>
    </source>
</evidence>
<feature type="region of interest" description="Disordered" evidence="1">
    <location>
        <begin position="1259"/>
        <end position="1300"/>
    </location>
</feature>
<protein>
    <recommendedName>
        <fullName evidence="3">PPM-type phosphatase domain-containing protein</fullName>
    </recommendedName>
</protein>
<feature type="compositionally biased region" description="Basic and acidic residues" evidence="1">
    <location>
        <begin position="238"/>
        <end position="258"/>
    </location>
</feature>
<organism evidence="4">
    <name type="scientific">Chromera velia CCMP2878</name>
    <dbReference type="NCBI Taxonomy" id="1169474"/>
    <lineage>
        <taxon>Eukaryota</taxon>
        <taxon>Sar</taxon>
        <taxon>Alveolata</taxon>
        <taxon>Colpodellida</taxon>
        <taxon>Chromeraceae</taxon>
        <taxon>Chromera</taxon>
    </lineage>
</organism>
<sequence>MLAVNVFALASSVLFATSQLDPSPVAQSNWSKLFAVHSDDALRPWAVGVFDGHGKFGHNAANATGRAFREGLACLEKGLVSEVGGGTEEVPWRRGPGGGASGVPPLPPHPMVSSHSAAAAETAQGGGFVDSDAECLCCCHCPERLSMCNLQDSEEGTDTMNTARHKEQHERELLALRLRSALHSSFQSAQKAVHLQNEQHEKDFGTTATVAFLHDGVLMVLQCGDSSAFFVPCRDENEQKQAEGRGGCETRRGGEKGEGGAAAAAAASAVRTGPSRSGRQAGGERGRRGLALSLAPSGPRPTSPPPHEPEDSAGRAGKASLSAPSLCRRLPAPPKPAALPEHPHGIALSLEDDTGVGGMKGDLFGGTRLMSVHRHGGAAAKPPGRPEASAASGPVFHFSEVRCPQEKGRDGAGDSRLTFPPPRPNLSSHRPGQPPLRYGQIPVRPKPKEGPVFPCFKREEGKGQQEEEDEEQKENRRQRGFAGDKRKAGQRGDRESASSSAPVDPSRLRLLRQGVGGVGGGRLAGGIAGGAVSRGHYPRRVGGHWHECVTLTVAHNGFLRRERKRVEQGGVGRFCFYGDKVCRLEPRHMSEQGARASGLSISMTRALGHKDLSRYGLLCVPDFSLMDLRLPFVSKTPSPNPFNAGGEKEKSQEERGERRRLQSLCRQLHDHPLPSCRCTREAHLPSGPNGEQKGNAPATAVAHGREKKEQTMDAAPTRKKSKQTGKQQKQHEGTLLTPKDLQTAPPLPAPRCPDPVVPLSLQECGCRNRDVGPFGTFSCCALALPTSFCDTRQPSPSDASTGSASSSQTVQESPPQPEGETGGAVASAAAATKGKQRGGAEGKTKKKKGATESPSPEEEKGTQRGDKKTEKTLKRRETERGGVGDNEIKGKGSLSKEKKKQKSRKSRVDGSQSAATDGKDKKEREGGEKRSHGSPERPLESNPRHQKKQKGEEPENPAACPPAQSEKVVKNSKRPRKHGSVPDAENLSGSSAKAHSQTHTHTTQPPAPTEVVSKADGERPAKRTKCSKTAAALCEGQKEKEKECEKGVGKVSLLSQDPSNGFPQECVVARVESMSIAARLRLCGRRRGAPTLPLSSLVPPDPLSSLLPSRRGGRKRGRNDGGVTGSPEKPSVTESAIKASTSGGGAAGEEPEPKERQTSTTAPPQERERGRSSLAEASKSSSSIPSNLLGGPLGVGGGAGGPFLASFGGEGRGVSEGVSVEAPPGGVSDPRRVCRCCGGVRKQVTQRILEERQREIQVENGTGVGGQPGSGGCGDTSLVARLPDATRGAEEERGKKREGRRVPRFHGWLVVCSDGVTDVFSPNEIAGFLALSDGSAAQAYLRQLQAEAEATAPSPAASRTADTEEPETAPQSAEKRGEGEVQRGRKEASATAERVAERTAKTNLRANVPPGLGVPPADPGKNVQMACDRLTAEAIARRKVGQQRGDNCTVVIARIFS</sequence>
<name>A0A0G4GTQ0_9ALVE</name>
<feature type="region of interest" description="Disordered" evidence="1">
    <location>
        <begin position="399"/>
        <end position="508"/>
    </location>
</feature>